<dbReference type="InterPro" id="IPR010432">
    <property type="entry name" value="RDD"/>
</dbReference>
<proteinExistence type="predicted"/>
<evidence type="ECO:0000313" key="9">
    <source>
        <dbReference type="Proteomes" id="UP000317316"/>
    </source>
</evidence>
<dbReference type="Pfam" id="PF06271">
    <property type="entry name" value="RDD"/>
    <property type="match status" value="1"/>
</dbReference>
<dbReference type="PANTHER" id="PTHR36115:SF9">
    <property type="entry name" value="LMO1584 PROTEIN"/>
    <property type="match status" value="1"/>
</dbReference>
<feature type="transmembrane region" description="Helical" evidence="6">
    <location>
        <begin position="12"/>
        <end position="33"/>
    </location>
</feature>
<evidence type="ECO:0000256" key="5">
    <source>
        <dbReference type="ARBA" id="ARBA00023136"/>
    </source>
</evidence>
<evidence type="ECO:0000256" key="6">
    <source>
        <dbReference type="SAM" id="Phobius"/>
    </source>
</evidence>
<name>A0A544T6N4_9BACI</name>
<evidence type="ECO:0000313" key="8">
    <source>
        <dbReference type="EMBL" id="TQR13102.1"/>
    </source>
</evidence>
<dbReference type="OrthoDB" id="1787043at2"/>
<dbReference type="PANTHER" id="PTHR36115">
    <property type="entry name" value="PROLINE-RICH ANTIGEN HOMOLOG-RELATED"/>
    <property type="match status" value="1"/>
</dbReference>
<dbReference type="RefSeq" id="WP_142538983.1">
    <property type="nucleotide sequence ID" value="NZ_BMIE01000004.1"/>
</dbReference>
<keyword evidence="5 6" id="KW-0472">Membrane</keyword>
<comment type="subcellular location">
    <subcellularLocation>
        <location evidence="1">Cell membrane</location>
        <topology evidence="1">Multi-pass membrane protein</topology>
    </subcellularLocation>
</comment>
<feature type="transmembrane region" description="Helical" evidence="6">
    <location>
        <begin position="83"/>
        <end position="109"/>
    </location>
</feature>
<protein>
    <submittedName>
        <fullName evidence="8">RDD family protein</fullName>
    </submittedName>
</protein>
<evidence type="ECO:0000256" key="2">
    <source>
        <dbReference type="ARBA" id="ARBA00022475"/>
    </source>
</evidence>
<keyword evidence="9" id="KW-1185">Reference proteome</keyword>
<comment type="caution">
    <text evidence="8">The sequence shown here is derived from an EMBL/GenBank/DDBJ whole genome shotgun (WGS) entry which is preliminary data.</text>
</comment>
<feature type="domain" description="RDD" evidence="7">
    <location>
        <begin position="3"/>
        <end position="124"/>
    </location>
</feature>
<sequence length="142" mass="15632">MNPAGFWARFAASLLDGLIIGIPLTFISFLIVGNWNESPITSVGNIVYTLIVPVLWSGYTVGKKILGIRIAKVDGTKLGYGTMLLRVLVGGLIYAFTFGIALVVSAFMVGIREDKRAIHDFIAGTYVTYDRPEEILEEKEQF</sequence>
<keyword evidence="3 6" id="KW-0812">Transmembrane</keyword>
<evidence type="ECO:0000256" key="4">
    <source>
        <dbReference type="ARBA" id="ARBA00022989"/>
    </source>
</evidence>
<evidence type="ECO:0000259" key="7">
    <source>
        <dbReference type="Pfam" id="PF06271"/>
    </source>
</evidence>
<dbReference type="GO" id="GO:0005886">
    <property type="term" value="C:plasma membrane"/>
    <property type="evidence" value="ECO:0007669"/>
    <property type="project" value="UniProtKB-SubCell"/>
</dbReference>
<evidence type="ECO:0000256" key="3">
    <source>
        <dbReference type="ARBA" id="ARBA00022692"/>
    </source>
</evidence>
<dbReference type="EMBL" id="VDGH01000006">
    <property type="protein sequence ID" value="TQR13102.1"/>
    <property type="molecule type" value="Genomic_DNA"/>
</dbReference>
<reference evidence="8 9" key="1">
    <citation type="submission" date="2019-05" db="EMBL/GenBank/DDBJ databases">
        <title>Psychrobacillus vulpis sp. nov., a new species isolated from feces of a red fox that inhabits in The Tablas de Daimiel Natural Park, Albacete, Spain.</title>
        <authorList>
            <person name="Rodriguez M."/>
            <person name="Reina J.C."/>
            <person name="Bejar V."/>
            <person name="Llamas I."/>
        </authorList>
    </citation>
    <scope>NUCLEOTIDE SEQUENCE [LARGE SCALE GENOMIC DNA]</scope>
    <source>
        <strain evidence="8 9">NEAU-3TGS17</strain>
    </source>
</reference>
<accession>A0A544T6N4</accession>
<dbReference type="Proteomes" id="UP000317316">
    <property type="component" value="Unassembled WGS sequence"/>
</dbReference>
<dbReference type="InterPro" id="IPR051791">
    <property type="entry name" value="Pra-immunoreactive"/>
</dbReference>
<keyword evidence="4 6" id="KW-1133">Transmembrane helix</keyword>
<dbReference type="AlphaFoldDB" id="A0A544T6N4"/>
<evidence type="ECO:0000256" key="1">
    <source>
        <dbReference type="ARBA" id="ARBA00004651"/>
    </source>
</evidence>
<organism evidence="8 9">
    <name type="scientific">Psychrobacillus lasiicapitis</name>
    <dbReference type="NCBI Taxonomy" id="1636719"/>
    <lineage>
        <taxon>Bacteria</taxon>
        <taxon>Bacillati</taxon>
        <taxon>Bacillota</taxon>
        <taxon>Bacilli</taxon>
        <taxon>Bacillales</taxon>
        <taxon>Bacillaceae</taxon>
        <taxon>Psychrobacillus</taxon>
    </lineage>
</organism>
<keyword evidence="2" id="KW-1003">Cell membrane</keyword>
<feature type="transmembrane region" description="Helical" evidence="6">
    <location>
        <begin position="45"/>
        <end position="62"/>
    </location>
</feature>
<gene>
    <name evidence="8" type="ORF">FG382_11265</name>
</gene>